<proteinExistence type="predicted"/>
<keyword evidence="1" id="KW-0472">Membrane</keyword>
<name>A0A410P6Q9_VELA1</name>
<dbReference type="EMBL" id="CP019384">
    <property type="protein sequence ID" value="QAT17877.1"/>
    <property type="molecule type" value="Genomic_DNA"/>
</dbReference>
<dbReference type="AlphaFoldDB" id="A0A410P6Q9"/>
<dbReference type="RefSeq" id="WP_128700842.1">
    <property type="nucleotide sequence ID" value="NZ_CP019384.1"/>
</dbReference>
<sequence length="94" mass="11038">MQNSGNWTKYITPVLVTIAIFMLGTIMAQVSRIDEKLFQHLANDQIHMPRSQFVSKAEFDLHCKFFEKENDRILKAIDDLRNDLKVRSRDGRNQ</sequence>
<keyword evidence="1" id="KW-0812">Transmembrane</keyword>
<reference evidence="2 3" key="1">
    <citation type="submission" date="2017-01" db="EMBL/GenBank/DDBJ databases">
        <title>First insights into the biology of 'candidatus Vampirococcus archaeovorus'.</title>
        <authorList>
            <person name="Kizina J."/>
            <person name="Jordan S."/>
            <person name="Stueber K."/>
            <person name="Reinhardt R."/>
            <person name="Harder J."/>
        </authorList>
    </citation>
    <scope>NUCLEOTIDE SEQUENCE [LARGE SCALE GENOMIC DNA]</scope>
    <source>
        <strain evidence="2 3">LiM</strain>
    </source>
</reference>
<evidence type="ECO:0000256" key="1">
    <source>
        <dbReference type="SAM" id="Phobius"/>
    </source>
</evidence>
<organism evidence="2 3">
    <name type="scientific">Velamenicoccus archaeovorus</name>
    <dbReference type="NCBI Taxonomy" id="1930593"/>
    <lineage>
        <taxon>Bacteria</taxon>
        <taxon>Pseudomonadati</taxon>
        <taxon>Candidatus Omnitrophota</taxon>
        <taxon>Candidatus Velamenicoccus</taxon>
    </lineage>
</organism>
<protein>
    <submittedName>
        <fullName evidence="2">Uncharacterized protein</fullName>
    </submittedName>
</protein>
<feature type="transmembrane region" description="Helical" evidence="1">
    <location>
        <begin position="12"/>
        <end position="30"/>
    </location>
</feature>
<keyword evidence="3" id="KW-1185">Reference proteome</keyword>
<gene>
    <name evidence="2" type="ORF">BU251_09150</name>
</gene>
<dbReference type="Proteomes" id="UP000287243">
    <property type="component" value="Chromosome"/>
</dbReference>
<evidence type="ECO:0000313" key="3">
    <source>
        <dbReference type="Proteomes" id="UP000287243"/>
    </source>
</evidence>
<dbReference type="KEGG" id="vai:BU251_09150"/>
<accession>A0A410P6Q9</accession>
<evidence type="ECO:0000313" key="2">
    <source>
        <dbReference type="EMBL" id="QAT17877.1"/>
    </source>
</evidence>
<keyword evidence="1" id="KW-1133">Transmembrane helix</keyword>